<name>A0A8X6UAY7_NEPPI</name>
<sequence length="117" mass="13414">MSKVKVRLTVLTNEGKRQGLLRTVKTVVCQYASYAISPVKPIVVFSCRIYTLVSLAQLYFRWCRSQRFDTIAITPFWSAFACLGLSSFEDLQRHESETLMYDMRSAVLMRLAAPCAY</sequence>
<protein>
    <submittedName>
        <fullName evidence="1">Uncharacterized protein</fullName>
    </submittedName>
</protein>
<accession>A0A8X6UAY7</accession>
<proteinExistence type="predicted"/>
<evidence type="ECO:0000313" key="1">
    <source>
        <dbReference type="EMBL" id="GFT96222.1"/>
    </source>
</evidence>
<dbReference type="AlphaFoldDB" id="A0A8X6UAY7"/>
<gene>
    <name evidence="1" type="ORF">NPIL_276311</name>
</gene>
<keyword evidence="2" id="KW-1185">Reference proteome</keyword>
<comment type="caution">
    <text evidence="1">The sequence shown here is derived from an EMBL/GenBank/DDBJ whole genome shotgun (WGS) entry which is preliminary data.</text>
</comment>
<reference evidence="1" key="1">
    <citation type="submission" date="2020-08" db="EMBL/GenBank/DDBJ databases">
        <title>Multicomponent nature underlies the extraordinary mechanical properties of spider dragline silk.</title>
        <authorList>
            <person name="Kono N."/>
            <person name="Nakamura H."/>
            <person name="Mori M."/>
            <person name="Yoshida Y."/>
            <person name="Ohtoshi R."/>
            <person name="Malay A.D."/>
            <person name="Moran D.A.P."/>
            <person name="Tomita M."/>
            <person name="Numata K."/>
            <person name="Arakawa K."/>
        </authorList>
    </citation>
    <scope>NUCLEOTIDE SEQUENCE</scope>
</reference>
<evidence type="ECO:0000313" key="2">
    <source>
        <dbReference type="Proteomes" id="UP000887013"/>
    </source>
</evidence>
<dbReference type="Proteomes" id="UP000887013">
    <property type="component" value="Unassembled WGS sequence"/>
</dbReference>
<dbReference type="EMBL" id="BMAW01026231">
    <property type="protein sequence ID" value="GFT96222.1"/>
    <property type="molecule type" value="Genomic_DNA"/>
</dbReference>
<organism evidence="1 2">
    <name type="scientific">Nephila pilipes</name>
    <name type="common">Giant wood spider</name>
    <name type="synonym">Nephila maculata</name>
    <dbReference type="NCBI Taxonomy" id="299642"/>
    <lineage>
        <taxon>Eukaryota</taxon>
        <taxon>Metazoa</taxon>
        <taxon>Ecdysozoa</taxon>
        <taxon>Arthropoda</taxon>
        <taxon>Chelicerata</taxon>
        <taxon>Arachnida</taxon>
        <taxon>Araneae</taxon>
        <taxon>Araneomorphae</taxon>
        <taxon>Entelegynae</taxon>
        <taxon>Araneoidea</taxon>
        <taxon>Nephilidae</taxon>
        <taxon>Nephila</taxon>
    </lineage>
</organism>